<proteinExistence type="predicted"/>
<comment type="caution">
    <text evidence="1">The sequence shown here is derived from an EMBL/GenBank/DDBJ whole genome shotgun (WGS) entry which is preliminary data.</text>
</comment>
<gene>
    <name evidence="1" type="ORF">SCF082_LOCUS5589</name>
</gene>
<dbReference type="EMBL" id="CAXAMM010003036">
    <property type="protein sequence ID" value="CAK8998316.1"/>
    <property type="molecule type" value="Genomic_DNA"/>
</dbReference>
<keyword evidence="2" id="KW-1185">Reference proteome</keyword>
<reference evidence="1 2" key="1">
    <citation type="submission" date="2024-02" db="EMBL/GenBank/DDBJ databases">
        <authorList>
            <person name="Chen Y."/>
            <person name="Shah S."/>
            <person name="Dougan E. K."/>
            <person name="Thang M."/>
            <person name="Chan C."/>
        </authorList>
    </citation>
    <scope>NUCLEOTIDE SEQUENCE [LARGE SCALE GENOMIC DNA]</scope>
</reference>
<protein>
    <submittedName>
        <fullName evidence="1">Class G</fullName>
    </submittedName>
</protein>
<evidence type="ECO:0000313" key="1">
    <source>
        <dbReference type="EMBL" id="CAK8998316.1"/>
    </source>
</evidence>
<evidence type="ECO:0000313" key="2">
    <source>
        <dbReference type="Proteomes" id="UP001642464"/>
    </source>
</evidence>
<sequence length="392" mass="42901">MSSWRRELTVLRDDGLTGGHCQQADALPSSWDREQSIVVRGVELTGHGPGCVAQSRSPEALACRRDRLDEPVVPKGAADETFMSSVAEGYVFPPDPPRFESVEDLPQRAASRPQVLLGFPAHYTAPCAGKSERKSVSYVDTRLTLLGNTWSVPVIAWLLNQMLFPLGLALELSPQRIMDLCQPGGAELLQGSIPELNSVDLFMWQNGPEGLDAPKGWTSDEIEGEPVVWVDLRKAQLLVTFGAAREKESGETMSVFSSCAAFVEAPPSHRAGGRLVFAHAIPGVPDRVVRTTKDEDQVEEPRSSKSKGYAEVIMTFRRLDQTTHDVAFTSRPLGVDFKKTVPLKVKFVHPRSVAADAEVEEDWALVSIHGEAMPRNLKDSLSKVKAAIESHG</sequence>
<organism evidence="1 2">
    <name type="scientific">Durusdinium trenchii</name>
    <dbReference type="NCBI Taxonomy" id="1381693"/>
    <lineage>
        <taxon>Eukaryota</taxon>
        <taxon>Sar</taxon>
        <taxon>Alveolata</taxon>
        <taxon>Dinophyceae</taxon>
        <taxon>Suessiales</taxon>
        <taxon>Symbiodiniaceae</taxon>
        <taxon>Durusdinium</taxon>
    </lineage>
</organism>
<dbReference type="Proteomes" id="UP001642464">
    <property type="component" value="Unassembled WGS sequence"/>
</dbReference>
<accession>A0ABP0I8Q8</accession>
<name>A0ABP0I8Q8_9DINO</name>